<sequence length="67" mass="7770">LNGSKLFVPDGKHICIWALQSMMPVFPILNEKDKLEDKHWVKSVKNFMCPDPKGKVLFRLEVENDKS</sequence>
<feature type="non-terminal residue" evidence="1">
    <location>
        <position position="1"/>
    </location>
</feature>
<evidence type="ECO:0008006" key="2">
    <source>
        <dbReference type="Google" id="ProtNLM"/>
    </source>
</evidence>
<dbReference type="InterPro" id="IPR023811">
    <property type="entry name" value="CHP04076"/>
</dbReference>
<comment type="caution">
    <text evidence="1">The sequence shown here is derived from an EMBL/GenBank/DDBJ whole genome shotgun (WGS) entry which is preliminary data.</text>
</comment>
<protein>
    <recommendedName>
        <fullName evidence="2">TIGR04076 family protein</fullName>
    </recommendedName>
</protein>
<dbReference type="EMBL" id="BARS01036945">
    <property type="protein sequence ID" value="GAG20711.1"/>
    <property type="molecule type" value="Genomic_DNA"/>
</dbReference>
<name>X0X6V2_9ZZZZ</name>
<organism evidence="1">
    <name type="scientific">marine sediment metagenome</name>
    <dbReference type="NCBI Taxonomy" id="412755"/>
    <lineage>
        <taxon>unclassified sequences</taxon>
        <taxon>metagenomes</taxon>
        <taxon>ecological metagenomes</taxon>
    </lineage>
</organism>
<dbReference type="AlphaFoldDB" id="X0X6V2"/>
<dbReference type="NCBIfam" id="TIGR04076">
    <property type="entry name" value="TIGR04076 family protein"/>
    <property type="match status" value="1"/>
</dbReference>
<gene>
    <name evidence="1" type="ORF">S01H1_56713</name>
</gene>
<proteinExistence type="predicted"/>
<reference evidence="1" key="1">
    <citation type="journal article" date="2014" name="Front. Microbiol.">
        <title>High frequency of phylogenetically diverse reductive dehalogenase-homologous genes in deep subseafloor sedimentary metagenomes.</title>
        <authorList>
            <person name="Kawai M."/>
            <person name="Futagami T."/>
            <person name="Toyoda A."/>
            <person name="Takaki Y."/>
            <person name="Nishi S."/>
            <person name="Hori S."/>
            <person name="Arai W."/>
            <person name="Tsubouchi T."/>
            <person name="Morono Y."/>
            <person name="Uchiyama I."/>
            <person name="Ito T."/>
            <person name="Fujiyama A."/>
            <person name="Inagaki F."/>
            <person name="Takami H."/>
        </authorList>
    </citation>
    <scope>NUCLEOTIDE SEQUENCE</scope>
    <source>
        <strain evidence="1">Expedition CK06-06</strain>
    </source>
</reference>
<accession>X0X6V2</accession>
<evidence type="ECO:0000313" key="1">
    <source>
        <dbReference type="EMBL" id="GAG20711.1"/>
    </source>
</evidence>